<evidence type="ECO:0000256" key="3">
    <source>
        <dbReference type="ARBA" id="ARBA00023163"/>
    </source>
</evidence>
<accession>A0A1T5F3Z6</accession>
<evidence type="ECO:0000313" key="6">
    <source>
        <dbReference type="EMBL" id="SKB90738.1"/>
    </source>
</evidence>
<dbReference type="InterPro" id="IPR018490">
    <property type="entry name" value="cNMP-bd_dom_sf"/>
</dbReference>
<dbReference type="InterPro" id="IPR014710">
    <property type="entry name" value="RmlC-like_jellyroll"/>
</dbReference>
<dbReference type="PROSITE" id="PS51063">
    <property type="entry name" value="HTH_CRP_2"/>
    <property type="match status" value="1"/>
</dbReference>
<keyword evidence="1" id="KW-0805">Transcription regulation</keyword>
<protein>
    <submittedName>
        <fullName evidence="6">cAMP-binding domain of CRP or a regulatory subunit of cAMP-dependent protein kinases</fullName>
    </submittedName>
</protein>
<dbReference type="InterPro" id="IPR012318">
    <property type="entry name" value="HTH_CRP"/>
</dbReference>
<evidence type="ECO:0000256" key="2">
    <source>
        <dbReference type="ARBA" id="ARBA00023125"/>
    </source>
</evidence>
<dbReference type="SMART" id="SM00100">
    <property type="entry name" value="cNMP"/>
    <property type="match status" value="1"/>
</dbReference>
<gene>
    <name evidence="6" type="ORF">SAMN06295937_102813</name>
</gene>
<proteinExistence type="predicted"/>
<keyword evidence="6" id="KW-0808">Transferase</keyword>
<dbReference type="RefSeq" id="WP_079639777.1">
    <property type="nucleotide sequence ID" value="NZ_FUYP01000028.1"/>
</dbReference>
<dbReference type="Pfam" id="PF00027">
    <property type="entry name" value="cNMP_binding"/>
    <property type="match status" value="1"/>
</dbReference>
<dbReference type="Pfam" id="PF13545">
    <property type="entry name" value="HTH_Crp_2"/>
    <property type="match status" value="1"/>
</dbReference>
<dbReference type="InterPro" id="IPR000595">
    <property type="entry name" value="cNMP-bd_dom"/>
</dbReference>
<dbReference type="Gene3D" id="2.60.120.10">
    <property type="entry name" value="Jelly Rolls"/>
    <property type="match status" value="1"/>
</dbReference>
<dbReference type="Gene3D" id="1.10.10.10">
    <property type="entry name" value="Winged helix-like DNA-binding domain superfamily/Winged helix DNA-binding domain"/>
    <property type="match status" value="1"/>
</dbReference>
<sequence length="270" mass="30233">MPFREILNRLMTPGERVLWEACLARNACDYRKGEDMVREGEHPRVLHVVLSGWVQKYKELPDGRRQILAIYMPGQLCDLDLFTVARSDHSLAAVRAASVAEISRPDACALLRRCPNITQIFCWSELVAAAVQREWMISLGQRHALERVAHLLCEIYVRQRGAPNPDDGECDFFLTQWQIAEATGLTQVHVNRTVQELRRRCGVELGRLRLRVPDFAGLSTIAAFNPNYLHFGEAGAGVDRVAPLFETADVPVFAGFPTDGDRAAPLGLLS</sequence>
<keyword evidence="6" id="KW-0418">Kinase</keyword>
<dbReference type="SUPFAM" id="SSF51206">
    <property type="entry name" value="cAMP-binding domain-like"/>
    <property type="match status" value="1"/>
</dbReference>
<keyword evidence="3" id="KW-0804">Transcription</keyword>
<evidence type="ECO:0000259" key="5">
    <source>
        <dbReference type="PROSITE" id="PS51063"/>
    </source>
</evidence>
<name>A0A1T5F3Z6_9SPHN</name>
<dbReference type="SUPFAM" id="SSF46785">
    <property type="entry name" value="Winged helix' DNA-binding domain"/>
    <property type="match status" value="1"/>
</dbReference>
<feature type="domain" description="Cyclic nucleotide-binding" evidence="4">
    <location>
        <begin position="30"/>
        <end position="99"/>
    </location>
</feature>
<dbReference type="EMBL" id="FUYP01000028">
    <property type="protein sequence ID" value="SKB90738.1"/>
    <property type="molecule type" value="Genomic_DNA"/>
</dbReference>
<reference evidence="7" key="1">
    <citation type="submission" date="2017-02" db="EMBL/GenBank/DDBJ databases">
        <authorList>
            <person name="Varghese N."/>
            <person name="Submissions S."/>
        </authorList>
    </citation>
    <scope>NUCLEOTIDE SEQUENCE [LARGE SCALE GENOMIC DNA]</scope>
    <source>
        <strain evidence="7">R11H</strain>
    </source>
</reference>
<evidence type="ECO:0000256" key="1">
    <source>
        <dbReference type="ARBA" id="ARBA00023015"/>
    </source>
</evidence>
<dbReference type="GO" id="GO:0003677">
    <property type="term" value="F:DNA binding"/>
    <property type="evidence" value="ECO:0007669"/>
    <property type="project" value="UniProtKB-KW"/>
</dbReference>
<dbReference type="CDD" id="cd00038">
    <property type="entry name" value="CAP_ED"/>
    <property type="match status" value="1"/>
</dbReference>
<keyword evidence="7" id="KW-1185">Reference proteome</keyword>
<evidence type="ECO:0000259" key="4">
    <source>
        <dbReference type="PROSITE" id="PS50042"/>
    </source>
</evidence>
<dbReference type="OrthoDB" id="6155297at2"/>
<dbReference type="AlphaFoldDB" id="A0A1T5F3Z6"/>
<keyword evidence="2" id="KW-0238">DNA-binding</keyword>
<dbReference type="GO" id="GO:0006355">
    <property type="term" value="P:regulation of DNA-templated transcription"/>
    <property type="evidence" value="ECO:0007669"/>
    <property type="project" value="InterPro"/>
</dbReference>
<feature type="domain" description="HTH crp-type" evidence="5">
    <location>
        <begin position="142"/>
        <end position="216"/>
    </location>
</feature>
<dbReference type="InterPro" id="IPR036388">
    <property type="entry name" value="WH-like_DNA-bd_sf"/>
</dbReference>
<dbReference type="InterPro" id="IPR036390">
    <property type="entry name" value="WH_DNA-bd_sf"/>
</dbReference>
<dbReference type="PROSITE" id="PS50042">
    <property type="entry name" value="CNMP_BINDING_3"/>
    <property type="match status" value="1"/>
</dbReference>
<dbReference type="GO" id="GO:0016301">
    <property type="term" value="F:kinase activity"/>
    <property type="evidence" value="ECO:0007669"/>
    <property type="project" value="UniProtKB-KW"/>
</dbReference>
<evidence type="ECO:0000313" key="7">
    <source>
        <dbReference type="Proteomes" id="UP000190044"/>
    </source>
</evidence>
<dbReference type="Proteomes" id="UP000190044">
    <property type="component" value="Unassembled WGS sequence"/>
</dbReference>
<organism evidence="6 7">
    <name type="scientific">Sphingopyxis flava</name>
    <dbReference type="NCBI Taxonomy" id="1507287"/>
    <lineage>
        <taxon>Bacteria</taxon>
        <taxon>Pseudomonadati</taxon>
        <taxon>Pseudomonadota</taxon>
        <taxon>Alphaproteobacteria</taxon>
        <taxon>Sphingomonadales</taxon>
        <taxon>Sphingomonadaceae</taxon>
        <taxon>Sphingopyxis</taxon>
    </lineage>
</organism>